<feature type="region of interest" description="Disordered" evidence="1">
    <location>
        <begin position="40"/>
        <end position="65"/>
    </location>
</feature>
<feature type="compositionally biased region" description="Gly residues" evidence="1">
    <location>
        <begin position="8"/>
        <end position="17"/>
    </location>
</feature>
<name>A0A5P1FAA6_ASPOF</name>
<gene>
    <name evidence="2" type="ORF">A4U43_C03F15580</name>
</gene>
<dbReference type="Proteomes" id="UP000243459">
    <property type="component" value="Chromosome 3"/>
</dbReference>
<dbReference type="EMBL" id="CM007383">
    <property type="protein sequence ID" value="ONK75316.1"/>
    <property type="molecule type" value="Genomic_DNA"/>
</dbReference>
<sequence length="101" mass="10681">MVKDGVQQQGGGRGGNVDAGDGASASAEVVHCQVKRIKQEDVEKGMEQAPSTESRRAAAGFGGPSTWGTDETVSGVFVYMVTRKINTCLYDDTSSFCDCRV</sequence>
<evidence type="ECO:0000256" key="1">
    <source>
        <dbReference type="SAM" id="MobiDB-lite"/>
    </source>
</evidence>
<reference evidence="3" key="1">
    <citation type="journal article" date="2017" name="Nat. Commun.">
        <title>The asparagus genome sheds light on the origin and evolution of a young Y chromosome.</title>
        <authorList>
            <person name="Harkess A."/>
            <person name="Zhou J."/>
            <person name="Xu C."/>
            <person name="Bowers J.E."/>
            <person name="Van der Hulst R."/>
            <person name="Ayyampalayam S."/>
            <person name="Mercati F."/>
            <person name="Riccardi P."/>
            <person name="McKain M.R."/>
            <person name="Kakrana A."/>
            <person name="Tang H."/>
            <person name="Ray J."/>
            <person name="Groenendijk J."/>
            <person name="Arikit S."/>
            <person name="Mathioni S.M."/>
            <person name="Nakano M."/>
            <person name="Shan H."/>
            <person name="Telgmann-Rauber A."/>
            <person name="Kanno A."/>
            <person name="Yue Z."/>
            <person name="Chen H."/>
            <person name="Li W."/>
            <person name="Chen Y."/>
            <person name="Xu X."/>
            <person name="Zhang Y."/>
            <person name="Luo S."/>
            <person name="Chen H."/>
            <person name="Gao J."/>
            <person name="Mao Z."/>
            <person name="Pires J.C."/>
            <person name="Luo M."/>
            <person name="Kudrna D."/>
            <person name="Wing R.A."/>
            <person name="Meyers B.C."/>
            <person name="Yi K."/>
            <person name="Kong H."/>
            <person name="Lavrijsen P."/>
            <person name="Sunseri F."/>
            <person name="Falavigna A."/>
            <person name="Ye Y."/>
            <person name="Leebens-Mack J.H."/>
            <person name="Chen G."/>
        </authorList>
    </citation>
    <scope>NUCLEOTIDE SEQUENCE [LARGE SCALE GENOMIC DNA]</scope>
    <source>
        <strain evidence="3">cv. DH0086</strain>
    </source>
</reference>
<organism evidence="2 3">
    <name type="scientific">Asparagus officinalis</name>
    <name type="common">Garden asparagus</name>
    <dbReference type="NCBI Taxonomy" id="4686"/>
    <lineage>
        <taxon>Eukaryota</taxon>
        <taxon>Viridiplantae</taxon>
        <taxon>Streptophyta</taxon>
        <taxon>Embryophyta</taxon>
        <taxon>Tracheophyta</taxon>
        <taxon>Spermatophyta</taxon>
        <taxon>Magnoliopsida</taxon>
        <taxon>Liliopsida</taxon>
        <taxon>Asparagales</taxon>
        <taxon>Asparagaceae</taxon>
        <taxon>Asparagoideae</taxon>
        <taxon>Asparagus</taxon>
    </lineage>
</organism>
<feature type="region of interest" description="Disordered" evidence="1">
    <location>
        <begin position="1"/>
        <end position="24"/>
    </location>
</feature>
<dbReference type="Gramene" id="ONK75316">
    <property type="protein sequence ID" value="ONK75316"/>
    <property type="gene ID" value="A4U43_C03F15580"/>
</dbReference>
<evidence type="ECO:0000313" key="3">
    <source>
        <dbReference type="Proteomes" id="UP000243459"/>
    </source>
</evidence>
<protein>
    <submittedName>
        <fullName evidence="2">Uncharacterized protein</fullName>
    </submittedName>
</protein>
<accession>A0A5P1FAA6</accession>
<evidence type="ECO:0000313" key="2">
    <source>
        <dbReference type="EMBL" id="ONK75316.1"/>
    </source>
</evidence>
<proteinExistence type="predicted"/>
<keyword evidence="3" id="KW-1185">Reference proteome</keyword>
<dbReference type="AlphaFoldDB" id="A0A5P1FAA6"/>